<evidence type="ECO:0000313" key="6">
    <source>
        <dbReference type="Proteomes" id="UP000198287"/>
    </source>
</evidence>
<proteinExistence type="predicted"/>
<dbReference type="InterPro" id="IPR001680">
    <property type="entry name" value="WD40_rpt"/>
</dbReference>
<dbReference type="Gene3D" id="2.130.10.10">
    <property type="entry name" value="YVTN repeat-like/Quinoprotein amine dehydrogenase"/>
    <property type="match status" value="1"/>
</dbReference>
<evidence type="ECO:0000256" key="2">
    <source>
        <dbReference type="ARBA" id="ARBA00022574"/>
    </source>
</evidence>
<evidence type="ECO:0000313" key="5">
    <source>
        <dbReference type="EMBL" id="OXA50113.1"/>
    </source>
</evidence>
<evidence type="ECO:0000256" key="4">
    <source>
        <dbReference type="ARBA" id="ARBA00023242"/>
    </source>
</evidence>
<dbReference type="OrthoDB" id="9890280at2759"/>
<keyword evidence="2" id="KW-0853">WD repeat</keyword>
<dbReference type="OMA" id="EGVIKPM"/>
<dbReference type="SUPFAM" id="SSF50978">
    <property type="entry name" value="WD40 repeat-like"/>
    <property type="match status" value="1"/>
</dbReference>
<name>A0A226DXV9_FOLCA</name>
<dbReference type="AlphaFoldDB" id="A0A226DXV9"/>
<gene>
    <name evidence="5" type="ORF">Fcan01_14816</name>
</gene>
<comment type="subcellular location">
    <subcellularLocation>
        <location evidence="1">Nucleus</location>
    </subcellularLocation>
</comment>
<dbReference type="GO" id="GO:0031080">
    <property type="term" value="C:nuclear pore outer ring"/>
    <property type="evidence" value="ECO:0007669"/>
    <property type="project" value="TreeGrafter"/>
</dbReference>
<evidence type="ECO:0000256" key="1">
    <source>
        <dbReference type="ARBA" id="ARBA00004123"/>
    </source>
</evidence>
<keyword evidence="6" id="KW-1185">Reference proteome</keyword>
<keyword evidence="4" id="KW-0539">Nucleus</keyword>
<dbReference type="PANTHER" id="PTHR22652">
    <property type="entry name" value="NUCLEOPORIN NUP43"/>
    <property type="match status" value="1"/>
</dbReference>
<organism evidence="5 6">
    <name type="scientific">Folsomia candida</name>
    <name type="common">Springtail</name>
    <dbReference type="NCBI Taxonomy" id="158441"/>
    <lineage>
        <taxon>Eukaryota</taxon>
        <taxon>Metazoa</taxon>
        <taxon>Ecdysozoa</taxon>
        <taxon>Arthropoda</taxon>
        <taxon>Hexapoda</taxon>
        <taxon>Collembola</taxon>
        <taxon>Entomobryomorpha</taxon>
        <taxon>Isotomoidea</taxon>
        <taxon>Isotomidae</taxon>
        <taxon>Proisotominae</taxon>
        <taxon>Folsomia</taxon>
    </lineage>
</organism>
<sequence>MALNMSRAMLQAEFDYDHSNADHVFEHRTNSGLSFNNRENPAIKVHKPFTVTVQTGNNLGKVRWLQDNATQLIPDPHATEHLISTTCGQLKSDITLWKLSIVQDEYGKFNSQVNSLCTVESPADVTDVVAVTDEVFAVTTSQGSLSLYKCPRNEDDTFNRIEHTSTKHLHNLRSGSFECPCPARAVATNFSSLVSVGEDGSIHQSTATTNENVRSLDHADPLSIYCVDFVSRSEILTGNGGGQLKRWDLREPENKPVQILNPNFAMNNIYGVISLAVHPSQKHLVIAGYQSGCMDLYDLRGGSRCDPIANLASNEGSLSELYFHQINPDHFFSCSSSGQVCQWYPGHGSFNMQADGLMYTPDVNIEFLKRGLIFKQLNTSLFPVNSMNVSKHDRLISGGDSGVLFCTEISAQ</sequence>
<dbReference type="EMBL" id="LNIX01000009">
    <property type="protein sequence ID" value="OXA50113.1"/>
    <property type="molecule type" value="Genomic_DNA"/>
</dbReference>
<evidence type="ECO:0000256" key="3">
    <source>
        <dbReference type="ARBA" id="ARBA00022737"/>
    </source>
</evidence>
<keyword evidence="3" id="KW-0677">Repeat</keyword>
<dbReference type="InterPro" id="IPR036322">
    <property type="entry name" value="WD40_repeat_dom_sf"/>
</dbReference>
<reference evidence="5 6" key="1">
    <citation type="submission" date="2015-12" db="EMBL/GenBank/DDBJ databases">
        <title>The genome of Folsomia candida.</title>
        <authorList>
            <person name="Faddeeva A."/>
            <person name="Derks M.F."/>
            <person name="Anvar Y."/>
            <person name="Smit S."/>
            <person name="Van Straalen N."/>
            <person name="Roelofs D."/>
        </authorList>
    </citation>
    <scope>NUCLEOTIDE SEQUENCE [LARGE SCALE GENOMIC DNA]</scope>
    <source>
        <strain evidence="5 6">VU population</strain>
        <tissue evidence="5">Whole body</tissue>
    </source>
</reference>
<dbReference type="STRING" id="158441.A0A226DXV9"/>
<dbReference type="SMART" id="SM00320">
    <property type="entry name" value="WD40"/>
    <property type="match status" value="5"/>
</dbReference>
<dbReference type="Proteomes" id="UP000198287">
    <property type="component" value="Unassembled WGS sequence"/>
</dbReference>
<dbReference type="InterPro" id="IPR015943">
    <property type="entry name" value="WD40/YVTN_repeat-like_dom_sf"/>
</dbReference>
<comment type="caution">
    <text evidence="5">The sequence shown here is derived from an EMBL/GenBank/DDBJ whole genome shotgun (WGS) entry which is preliminary data.</text>
</comment>
<accession>A0A226DXV9</accession>
<dbReference type="PANTHER" id="PTHR22652:SF0">
    <property type="entry name" value="NUCLEOPORIN NUP43"/>
    <property type="match status" value="1"/>
</dbReference>
<protein>
    <submittedName>
        <fullName evidence="5">Nucleoporin Nup43</fullName>
    </submittedName>
</protein>